<evidence type="ECO:0000256" key="8">
    <source>
        <dbReference type="ARBA" id="ARBA00023204"/>
    </source>
</evidence>
<comment type="caution">
    <text evidence="10">Lacks conserved residue(s) required for the propagation of feature annotation.</text>
</comment>
<dbReference type="SUPFAM" id="SSF48150">
    <property type="entry name" value="DNA-glycosylase"/>
    <property type="match status" value="1"/>
</dbReference>
<dbReference type="Gene3D" id="1.10.340.30">
    <property type="entry name" value="Hypothetical protein, domain 2"/>
    <property type="match status" value="1"/>
</dbReference>
<dbReference type="InterPro" id="IPR023170">
    <property type="entry name" value="HhH_base_excis_C"/>
</dbReference>
<dbReference type="InterPro" id="IPR011257">
    <property type="entry name" value="DNA_glycosylase"/>
</dbReference>
<dbReference type="NCBIfam" id="TIGR01083">
    <property type="entry name" value="nth"/>
    <property type="match status" value="1"/>
</dbReference>
<keyword evidence="9 10" id="KW-0326">Glycosidase</keyword>
<evidence type="ECO:0000256" key="5">
    <source>
        <dbReference type="ARBA" id="ARBA00022801"/>
    </source>
</evidence>
<keyword evidence="3" id="KW-0479">Metal-binding</keyword>
<dbReference type="Gene3D" id="1.10.1670.10">
    <property type="entry name" value="Helix-hairpin-Helix base-excision DNA repair enzymes (C-terminal)"/>
    <property type="match status" value="1"/>
</dbReference>
<dbReference type="GO" id="GO:0006285">
    <property type="term" value="P:base-excision repair, AP site formation"/>
    <property type="evidence" value="ECO:0007669"/>
    <property type="project" value="TreeGrafter"/>
</dbReference>
<dbReference type="GO" id="GO:0140078">
    <property type="term" value="F:class I DNA-(apurinic or apyrimidinic site) endonuclease activity"/>
    <property type="evidence" value="ECO:0007669"/>
    <property type="project" value="UniProtKB-EC"/>
</dbReference>
<evidence type="ECO:0000313" key="13">
    <source>
        <dbReference type="Proteomes" id="UP000230638"/>
    </source>
</evidence>
<evidence type="ECO:0000256" key="1">
    <source>
        <dbReference type="ARBA" id="ARBA00008343"/>
    </source>
</evidence>
<dbReference type="InterPro" id="IPR005759">
    <property type="entry name" value="Nth"/>
</dbReference>
<name>A0A2H0CTH2_9BACT</name>
<evidence type="ECO:0000259" key="11">
    <source>
        <dbReference type="SMART" id="SM00478"/>
    </source>
</evidence>
<dbReference type="Pfam" id="PF00730">
    <property type="entry name" value="HhH-GPD"/>
    <property type="match status" value="1"/>
</dbReference>
<dbReference type="HAMAP" id="MF_00942">
    <property type="entry name" value="Nth"/>
    <property type="match status" value="1"/>
</dbReference>
<dbReference type="GO" id="GO:0051539">
    <property type="term" value="F:4 iron, 4 sulfur cluster binding"/>
    <property type="evidence" value="ECO:0007669"/>
    <property type="project" value="UniProtKB-KW"/>
</dbReference>
<sequence length="233" mass="26680">MHGQGKQSGTAKKKVATGRGKRSVAILRVLKKLFPNPDISLRYSNNWELLVAVMLSAQCTDKKVNEVTARLFKKYTTLDAYCRADRHTFEKDIRATGFFRNKAKHILATARILKCRHRGRVPCTMEEMLGLPGVARKTANVVLGNACGVVEGIAVDTHVRRFARRFDLTNSSDPKIIERDLMELFPKKEWFKLTYRFIEYGRRVCPARRHECTKHPLTKIYPVAAHRWLKIGG</sequence>
<dbReference type="EC" id="4.2.99.18" evidence="10"/>
<evidence type="ECO:0000256" key="4">
    <source>
        <dbReference type="ARBA" id="ARBA00022763"/>
    </source>
</evidence>
<evidence type="ECO:0000256" key="3">
    <source>
        <dbReference type="ARBA" id="ARBA00022723"/>
    </source>
</evidence>
<keyword evidence="6" id="KW-0408">Iron</keyword>
<comment type="function">
    <text evidence="10">DNA repair enzyme that has both DNA N-glycosylase activity and AP-lyase activity. The DNA N-glycosylase activity releases various damaged pyrimidines from DNA by cleaving the N-glycosidic bond, leaving an AP (apurinic/apyrimidinic) site. The AP-lyase activity cleaves the phosphodiester bond 3' to the AP site by a beta-elimination, leaving a 3'-terminal unsaturated sugar and a product with a terminal 5'-phosphate.</text>
</comment>
<keyword evidence="12" id="KW-0540">Nuclease</keyword>
<evidence type="ECO:0000256" key="10">
    <source>
        <dbReference type="HAMAP-Rule" id="MF_00942"/>
    </source>
</evidence>
<feature type="domain" description="HhH-GPD" evidence="11">
    <location>
        <begin position="55"/>
        <end position="203"/>
    </location>
</feature>
<keyword evidence="12" id="KW-0255">Endonuclease</keyword>
<accession>A0A2H0CTH2</accession>
<evidence type="ECO:0000256" key="9">
    <source>
        <dbReference type="ARBA" id="ARBA00023295"/>
    </source>
</evidence>
<dbReference type="GO" id="GO:0046872">
    <property type="term" value="F:metal ion binding"/>
    <property type="evidence" value="ECO:0007669"/>
    <property type="project" value="UniProtKB-KW"/>
</dbReference>
<gene>
    <name evidence="10 12" type="primary">nth</name>
    <name evidence="12" type="ORF">COW88_03210</name>
</gene>
<keyword evidence="8 10" id="KW-0234">DNA repair</keyword>
<keyword evidence="7" id="KW-0411">Iron-sulfur</keyword>
<dbReference type="SMART" id="SM00478">
    <property type="entry name" value="ENDO3c"/>
    <property type="match status" value="1"/>
</dbReference>
<dbReference type="PANTHER" id="PTHR10359:SF18">
    <property type="entry name" value="ENDONUCLEASE III"/>
    <property type="match status" value="1"/>
</dbReference>
<dbReference type="Proteomes" id="UP000230638">
    <property type="component" value="Unassembled WGS sequence"/>
</dbReference>
<dbReference type="InterPro" id="IPR003265">
    <property type="entry name" value="HhH-GPD_domain"/>
</dbReference>
<keyword evidence="10" id="KW-0238">DNA-binding</keyword>
<dbReference type="EMBL" id="PCTL01000032">
    <property type="protein sequence ID" value="PIP73051.1"/>
    <property type="molecule type" value="Genomic_DNA"/>
</dbReference>
<dbReference type="PIRSF" id="PIRSF001435">
    <property type="entry name" value="Nth"/>
    <property type="match status" value="1"/>
</dbReference>
<dbReference type="AlphaFoldDB" id="A0A2H0CTH2"/>
<evidence type="ECO:0000313" key="12">
    <source>
        <dbReference type="EMBL" id="PIP73051.1"/>
    </source>
</evidence>
<evidence type="ECO:0000256" key="7">
    <source>
        <dbReference type="ARBA" id="ARBA00023014"/>
    </source>
</evidence>
<organism evidence="12 13">
    <name type="scientific">Candidatus Lloydbacteria bacterium CG22_combo_CG10-13_8_21_14_all_47_15</name>
    <dbReference type="NCBI Taxonomy" id="1974635"/>
    <lineage>
        <taxon>Bacteria</taxon>
        <taxon>Candidatus Lloydiibacteriota</taxon>
    </lineage>
</organism>
<comment type="similarity">
    <text evidence="1 10">Belongs to the Nth/MutY family.</text>
</comment>
<evidence type="ECO:0000256" key="6">
    <source>
        <dbReference type="ARBA" id="ARBA00023004"/>
    </source>
</evidence>
<dbReference type="PANTHER" id="PTHR10359">
    <property type="entry name" value="A/G-SPECIFIC ADENINE GLYCOSYLASE/ENDONUCLEASE III"/>
    <property type="match status" value="1"/>
</dbReference>
<proteinExistence type="inferred from homology"/>
<keyword evidence="2" id="KW-0004">4Fe-4S</keyword>
<dbReference type="FunFam" id="1.10.340.30:FF:000001">
    <property type="entry name" value="Endonuclease III"/>
    <property type="match status" value="1"/>
</dbReference>
<protein>
    <recommendedName>
        <fullName evidence="10">Endonuclease III</fullName>
        <ecNumber evidence="10">4.2.99.18</ecNumber>
    </recommendedName>
    <alternativeName>
        <fullName evidence="10">DNA-(apurinic or apyrimidinic site) lyase</fullName>
    </alternativeName>
</protein>
<comment type="cofactor">
    <cofactor evidence="10">
        <name>[4Fe-4S] cluster</name>
        <dbReference type="ChEBI" id="CHEBI:49883"/>
    </cofactor>
    <text evidence="10">Binds 1 [4Fe-4S] cluster.</text>
</comment>
<evidence type="ECO:0000256" key="2">
    <source>
        <dbReference type="ARBA" id="ARBA00022485"/>
    </source>
</evidence>
<keyword evidence="4 10" id="KW-0227">DNA damage</keyword>
<dbReference type="GO" id="GO:0003677">
    <property type="term" value="F:DNA binding"/>
    <property type="evidence" value="ECO:0007669"/>
    <property type="project" value="UniProtKB-UniRule"/>
</dbReference>
<comment type="catalytic activity">
    <reaction evidence="10">
        <text>2'-deoxyribonucleotide-(2'-deoxyribose 5'-phosphate)-2'-deoxyribonucleotide-DNA = a 3'-end 2'-deoxyribonucleotide-(2,3-dehydro-2,3-deoxyribose 5'-phosphate)-DNA + a 5'-end 5'-phospho-2'-deoxyribonucleoside-DNA + H(+)</text>
        <dbReference type="Rhea" id="RHEA:66592"/>
        <dbReference type="Rhea" id="RHEA-COMP:13180"/>
        <dbReference type="Rhea" id="RHEA-COMP:16897"/>
        <dbReference type="Rhea" id="RHEA-COMP:17067"/>
        <dbReference type="ChEBI" id="CHEBI:15378"/>
        <dbReference type="ChEBI" id="CHEBI:136412"/>
        <dbReference type="ChEBI" id="CHEBI:157695"/>
        <dbReference type="ChEBI" id="CHEBI:167181"/>
        <dbReference type="EC" id="4.2.99.18"/>
    </reaction>
</comment>
<dbReference type="GO" id="GO:0019104">
    <property type="term" value="F:DNA N-glycosylase activity"/>
    <property type="evidence" value="ECO:0007669"/>
    <property type="project" value="UniProtKB-UniRule"/>
</dbReference>
<dbReference type="CDD" id="cd00056">
    <property type="entry name" value="ENDO3c"/>
    <property type="match status" value="1"/>
</dbReference>
<reference evidence="12 13" key="1">
    <citation type="submission" date="2017-09" db="EMBL/GenBank/DDBJ databases">
        <title>Depth-based differentiation of microbial function through sediment-hosted aquifers and enrichment of novel symbionts in the deep terrestrial subsurface.</title>
        <authorList>
            <person name="Probst A.J."/>
            <person name="Ladd B."/>
            <person name="Jarett J.K."/>
            <person name="Geller-Mcgrath D.E."/>
            <person name="Sieber C.M."/>
            <person name="Emerson J.B."/>
            <person name="Anantharaman K."/>
            <person name="Thomas B.C."/>
            <person name="Malmstrom R."/>
            <person name="Stieglmeier M."/>
            <person name="Klingl A."/>
            <person name="Woyke T."/>
            <person name="Ryan C.M."/>
            <person name="Banfield J.F."/>
        </authorList>
    </citation>
    <scope>NUCLEOTIDE SEQUENCE [LARGE SCALE GENOMIC DNA]</scope>
    <source>
        <strain evidence="12">CG22_combo_CG10-13_8_21_14_all_47_15</strain>
    </source>
</reference>
<comment type="caution">
    <text evidence="12">The sequence shown here is derived from an EMBL/GenBank/DDBJ whole genome shotgun (WGS) entry which is preliminary data.</text>
</comment>
<keyword evidence="10" id="KW-0456">Lyase</keyword>
<keyword evidence="5 10" id="KW-0378">Hydrolase</keyword>